<dbReference type="GO" id="GO:0043113">
    <property type="term" value="P:receptor clustering"/>
    <property type="evidence" value="ECO:0000318"/>
    <property type="project" value="GO_Central"/>
</dbReference>
<evidence type="ECO:0000259" key="6">
    <source>
        <dbReference type="PROSITE" id="PS50002"/>
    </source>
</evidence>
<feature type="domain" description="PDZ" evidence="8">
    <location>
        <begin position="114"/>
        <end position="202"/>
    </location>
</feature>
<dbReference type="GO" id="GO:0031594">
    <property type="term" value="C:neuromuscular junction"/>
    <property type="evidence" value="ECO:0000318"/>
    <property type="project" value="GO_Central"/>
</dbReference>
<dbReference type="InterPro" id="IPR020590">
    <property type="entry name" value="Guanylate_kinase_CS"/>
</dbReference>
<dbReference type="PROSITE" id="PS50002">
    <property type="entry name" value="SH3"/>
    <property type="match status" value="1"/>
</dbReference>
<dbReference type="SMART" id="SM00228">
    <property type="entry name" value="PDZ"/>
    <property type="match status" value="3"/>
</dbReference>
<feature type="domain" description="PDZ" evidence="8">
    <location>
        <begin position="247"/>
        <end position="328"/>
    </location>
</feature>
<dbReference type="SUPFAM" id="SSF50044">
    <property type="entry name" value="SH3-domain"/>
    <property type="match status" value="1"/>
</dbReference>
<evidence type="ECO:0000256" key="1">
    <source>
        <dbReference type="ARBA" id="ARBA00004370"/>
    </source>
</evidence>
<dbReference type="CDD" id="cd06723">
    <property type="entry name" value="PDZ1_Dlg1-2-4-like"/>
    <property type="match status" value="1"/>
</dbReference>
<dbReference type="STRING" id="6412.T1G237"/>
<dbReference type="SMART" id="SM00326">
    <property type="entry name" value="SH3"/>
    <property type="match status" value="1"/>
</dbReference>
<dbReference type="Pfam" id="PF00595">
    <property type="entry name" value="PDZ"/>
    <property type="match status" value="3"/>
</dbReference>
<dbReference type="Proteomes" id="UP000015101">
    <property type="component" value="Unassembled WGS sequence"/>
</dbReference>
<dbReference type="EnsemblMetazoa" id="HelroT75327">
    <property type="protein sequence ID" value="HelroP75327"/>
    <property type="gene ID" value="HelroG75327"/>
</dbReference>
<dbReference type="InParanoid" id="T1G237"/>
<dbReference type="Gene3D" id="2.30.42.10">
    <property type="match status" value="3"/>
</dbReference>
<dbReference type="InterPro" id="IPR001478">
    <property type="entry name" value="PDZ"/>
</dbReference>
<evidence type="ECO:0000313" key="10">
    <source>
        <dbReference type="EnsemblMetazoa" id="HelroP75327"/>
    </source>
</evidence>
<dbReference type="GeneID" id="20215135"/>
<organism evidence="10 11">
    <name type="scientific">Helobdella robusta</name>
    <name type="common">Californian leech</name>
    <dbReference type="NCBI Taxonomy" id="6412"/>
    <lineage>
        <taxon>Eukaryota</taxon>
        <taxon>Metazoa</taxon>
        <taxon>Spiralia</taxon>
        <taxon>Lophotrochozoa</taxon>
        <taxon>Annelida</taxon>
        <taxon>Clitellata</taxon>
        <taxon>Hirudinea</taxon>
        <taxon>Rhynchobdellida</taxon>
        <taxon>Glossiphoniidae</taxon>
        <taxon>Helobdella</taxon>
    </lineage>
</organism>
<evidence type="ECO:0000256" key="4">
    <source>
        <dbReference type="ARBA" id="ARBA00023136"/>
    </source>
</evidence>
<dbReference type="Gene3D" id="2.30.30.40">
    <property type="entry name" value="SH3 Domains"/>
    <property type="match status" value="1"/>
</dbReference>
<dbReference type="PROSITE" id="PS00856">
    <property type="entry name" value="GUANYLATE_KINASE_1"/>
    <property type="match status" value="1"/>
</dbReference>
<dbReference type="EMBL" id="KB096134">
    <property type="protein sequence ID" value="ESO08051.1"/>
    <property type="molecule type" value="Genomic_DNA"/>
</dbReference>
<dbReference type="GO" id="GO:0016323">
    <property type="term" value="C:basolateral plasma membrane"/>
    <property type="evidence" value="ECO:0000318"/>
    <property type="project" value="GO_Central"/>
</dbReference>
<name>T1G237_HELRO</name>
<dbReference type="CTD" id="20215135"/>
<dbReference type="SUPFAM" id="SSF50156">
    <property type="entry name" value="PDZ domain-like"/>
    <property type="match status" value="3"/>
</dbReference>
<dbReference type="Gene3D" id="3.40.50.300">
    <property type="entry name" value="P-loop containing nucleotide triphosphate hydrolases"/>
    <property type="match status" value="1"/>
</dbReference>
<sequence length="731" mass="80925">MNSHLQINIDHDWYYGEVTLERGPTGLGLSIAGGSDNPHIGDDTSIYITKIINGGSAAMDGRLRVNDIILSVNGISTEDVTHTEAVDALKKAGNLIHMVIKRSTSPTPADNIIEVELIKGTKGGLGFSIAGGIDNQHMHGDGGIFITKIIEGGAAHLDGRLSVNDRLLAVNNICLENVTHDEAASALKNTLDYVYLLVAKALSPSIAKSPRKKTPGGVLGGFNVTSLSSYIPPCIIVDETVSREPRKIILRKSRSGFGFNIVGGEDGEGIFVSYILSGGAAELHGGLLRGDQLLSVNHIDLRSATHNQAASILKGSPDVIEIMAQYRPEDYNRFEAKVHEMRERMLVMSNGGAATGVALGGPPLGGGGLKTIEKRSLFVRAQFDYDPNRDQGLPGRGLPFRYGDILHVVNASDDEWWQARCISGSCGSSSVDGLFGTAADSYGIIPSKRRIERKERSRLKNVKFQNKGGYEKEKVFISTSTSSSLSRKFQFMKSRERSMSDDALSSEDCTFVCMFVCMFFLFVYENIKSYEPVIQKELKYTRPVVILGPLKDRINDDLISEFPDKFGSCVPHTTRPKRLYEVEGRDYHFVPSRELMEKDIQNHMFIEAGQYNGNLYGTSVQSVKEVAEKGKHCILDVSGHAIKRLQAAELYPIAIFIKPRSYESIMDWNRRITEEQARKTFERASKLEDEFSDYFTAIVTGETSNEIFTRVKEVVWDQSRPIIWIPSKEFL</sequence>
<evidence type="ECO:0000313" key="11">
    <source>
        <dbReference type="Proteomes" id="UP000015101"/>
    </source>
</evidence>
<dbReference type="GO" id="GO:0043005">
    <property type="term" value="C:neuron projection"/>
    <property type="evidence" value="ECO:0000318"/>
    <property type="project" value="GO_Central"/>
</dbReference>
<dbReference type="CDD" id="cd06795">
    <property type="entry name" value="PDZ3_Dlg1-2-4-like"/>
    <property type="match status" value="1"/>
</dbReference>
<dbReference type="CDD" id="cd00071">
    <property type="entry name" value="GMPK"/>
    <property type="match status" value="1"/>
</dbReference>
<dbReference type="FunFam" id="2.30.42.10:FF:000002">
    <property type="entry name" value="Disks large homolog 4 isoform 2"/>
    <property type="match status" value="1"/>
</dbReference>
<gene>
    <name evidence="10" type="primary">20215135</name>
    <name evidence="9" type="ORF">HELRODRAFT_75327</name>
</gene>
<dbReference type="InterPro" id="IPR050614">
    <property type="entry name" value="Synaptic_Scaffolding_LAP-MAGUK"/>
</dbReference>
<dbReference type="AlphaFoldDB" id="T1G237"/>
<keyword evidence="11" id="KW-1185">Reference proteome</keyword>
<keyword evidence="4" id="KW-0472">Membrane</keyword>
<dbReference type="GO" id="GO:0097120">
    <property type="term" value="P:receptor localization to synapse"/>
    <property type="evidence" value="ECO:0000318"/>
    <property type="project" value="GO_Central"/>
</dbReference>
<evidence type="ECO:0000256" key="2">
    <source>
        <dbReference type="ARBA" id="ARBA00022443"/>
    </source>
</evidence>
<dbReference type="OrthoDB" id="78824at2759"/>
<dbReference type="GO" id="GO:0098839">
    <property type="term" value="C:postsynaptic density membrane"/>
    <property type="evidence" value="ECO:0000318"/>
    <property type="project" value="GO_Central"/>
</dbReference>
<reference evidence="9 11" key="2">
    <citation type="journal article" date="2013" name="Nature">
        <title>Insights into bilaterian evolution from three spiralian genomes.</title>
        <authorList>
            <person name="Simakov O."/>
            <person name="Marletaz F."/>
            <person name="Cho S.J."/>
            <person name="Edsinger-Gonzales E."/>
            <person name="Havlak P."/>
            <person name="Hellsten U."/>
            <person name="Kuo D.H."/>
            <person name="Larsson T."/>
            <person name="Lv J."/>
            <person name="Arendt D."/>
            <person name="Savage R."/>
            <person name="Osoegawa K."/>
            <person name="de Jong P."/>
            <person name="Grimwood J."/>
            <person name="Chapman J.A."/>
            <person name="Shapiro H."/>
            <person name="Aerts A."/>
            <person name="Otillar R.P."/>
            <person name="Terry A.Y."/>
            <person name="Boore J.L."/>
            <person name="Grigoriev I.V."/>
            <person name="Lindberg D.R."/>
            <person name="Seaver E.C."/>
            <person name="Weisblat D.A."/>
            <person name="Putnam N.H."/>
            <person name="Rokhsar D.S."/>
        </authorList>
    </citation>
    <scope>NUCLEOTIDE SEQUENCE</scope>
</reference>
<accession>T1G237</accession>
<dbReference type="PANTHER" id="PTHR23119">
    <property type="entry name" value="DISCS LARGE"/>
    <property type="match status" value="1"/>
</dbReference>
<dbReference type="InterPro" id="IPR016313">
    <property type="entry name" value="DLG1-like"/>
</dbReference>
<reference evidence="11" key="1">
    <citation type="submission" date="2012-12" db="EMBL/GenBank/DDBJ databases">
        <authorList>
            <person name="Hellsten U."/>
            <person name="Grimwood J."/>
            <person name="Chapman J.A."/>
            <person name="Shapiro H."/>
            <person name="Aerts A."/>
            <person name="Otillar R.P."/>
            <person name="Terry A.Y."/>
            <person name="Boore J.L."/>
            <person name="Simakov O."/>
            <person name="Marletaz F."/>
            <person name="Cho S.-J."/>
            <person name="Edsinger-Gonzales E."/>
            <person name="Havlak P."/>
            <person name="Kuo D.-H."/>
            <person name="Larsson T."/>
            <person name="Lv J."/>
            <person name="Arendt D."/>
            <person name="Savage R."/>
            <person name="Osoegawa K."/>
            <person name="de Jong P."/>
            <person name="Lindberg D.R."/>
            <person name="Seaver E.C."/>
            <person name="Weisblat D.A."/>
            <person name="Putnam N.H."/>
            <person name="Grigoriev I.V."/>
            <person name="Rokhsar D.S."/>
        </authorList>
    </citation>
    <scope>NUCLEOTIDE SEQUENCE</scope>
</reference>
<dbReference type="GO" id="GO:0007399">
    <property type="term" value="P:nervous system development"/>
    <property type="evidence" value="ECO:0000318"/>
    <property type="project" value="GO_Central"/>
</dbReference>
<dbReference type="GO" id="GO:0045197">
    <property type="term" value="P:establishment or maintenance of epithelial cell apical/basal polarity"/>
    <property type="evidence" value="ECO:0000318"/>
    <property type="project" value="GO_Central"/>
</dbReference>
<reference evidence="10" key="3">
    <citation type="submission" date="2015-06" db="UniProtKB">
        <authorList>
            <consortium name="EnsemblMetazoa"/>
        </authorList>
    </citation>
    <scope>IDENTIFICATION</scope>
</reference>
<dbReference type="InterPro" id="IPR001452">
    <property type="entry name" value="SH3_domain"/>
</dbReference>
<comment type="subcellular location">
    <subcellularLocation>
        <location evidence="1">Membrane</location>
    </subcellularLocation>
</comment>
<dbReference type="Pfam" id="PF00625">
    <property type="entry name" value="Guanylate_kin"/>
    <property type="match status" value="1"/>
</dbReference>
<dbReference type="InterPro" id="IPR008145">
    <property type="entry name" value="GK/Ca_channel_bsu"/>
</dbReference>
<feature type="domain" description="PDZ" evidence="8">
    <location>
        <begin position="17"/>
        <end position="104"/>
    </location>
</feature>
<evidence type="ECO:0000256" key="3">
    <source>
        <dbReference type="ARBA" id="ARBA00022737"/>
    </source>
</evidence>
<dbReference type="PROSITE" id="PS50106">
    <property type="entry name" value="PDZ"/>
    <property type="match status" value="3"/>
</dbReference>
<dbReference type="GO" id="GO:0007268">
    <property type="term" value="P:chemical synaptic transmission"/>
    <property type="evidence" value="ECO:0000318"/>
    <property type="project" value="GO_Central"/>
</dbReference>
<dbReference type="InterPro" id="IPR008144">
    <property type="entry name" value="Guanylate_kin-like_dom"/>
</dbReference>
<dbReference type="GO" id="GO:0019901">
    <property type="term" value="F:protein kinase binding"/>
    <property type="evidence" value="ECO:0000318"/>
    <property type="project" value="GO_Central"/>
</dbReference>
<dbReference type="Pfam" id="PF00018">
    <property type="entry name" value="SH3_1"/>
    <property type="match status" value="1"/>
</dbReference>
<dbReference type="GO" id="GO:0035418">
    <property type="term" value="P:protein localization to synapse"/>
    <property type="evidence" value="ECO:0000318"/>
    <property type="project" value="GO_Central"/>
</dbReference>
<dbReference type="eggNOG" id="KOG0708">
    <property type="taxonomic scope" value="Eukaryota"/>
</dbReference>
<dbReference type="InterPro" id="IPR036034">
    <property type="entry name" value="PDZ_sf"/>
</dbReference>
<dbReference type="CDD" id="cd06724">
    <property type="entry name" value="PDZ2_Dlg1-2-4-like"/>
    <property type="match status" value="1"/>
</dbReference>
<dbReference type="PIRSF" id="PIRSF001741">
    <property type="entry name" value="MAGUK_DLGH"/>
    <property type="match status" value="1"/>
</dbReference>
<dbReference type="SMART" id="SM00072">
    <property type="entry name" value="GuKc"/>
    <property type="match status" value="1"/>
</dbReference>
<dbReference type="EMBL" id="AMQM01003380">
    <property type="status" value="NOT_ANNOTATED_CDS"/>
    <property type="molecule type" value="Genomic_DNA"/>
</dbReference>
<feature type="domain" description="Guanylate kinase-like" evidence="7">
    <location>
        <begin position="541"/>
        <end position="716"/>
    </location>
</feature>
<dbReference type="SUPFAM" id="SSF52540">
    <property type="entry name" value="P-loop containing nucleoside triphosphate hydrolases"/>
    <property type="match status" value="1"/>
</dbReference>
<keyword evidence="2 5" id="KW-0728">SH3 domain</keyword>
<dbReference type="InterPro" id="IPR027417">
    <property type="entry name" value="P-loop_NTPase"/>
</dbReference>
<dbReference type="HOGENOM" id="CLU_001715_4_2_1"/>
<dbReference type="FunFam" id="2.30.42.10:FF:000001">
    <property type="entry name" value="Disks large homolog 1 isoform 2"/>
    <property type="match status" value="1"/>
</dbReference>
<dbReference type="GO" id="GO:0098609">
    <property type="term" value="P:cell-cell adhesion"/>
    <property type="evidence" value="ECO:0000318"/>
    <property type="project" value="GO_Central"/>
</dbReference>
<dbReference type="PANTHER" id="PTHR23119:SF51">
    <property type="entry name" value="DISKS LARGE 1 TUMOR SUPPRESSOR PROTEIN"/>
    <property type="match status" value="1"/>
</dbReference>
<dbReference type="InterPro" id="IPR036028">
    <property type="entry name" value="SH3-like_dom_sf"/>
</dbReference>
<dbReference type="CDD" id="cd11861">
    <property type="entry name" value="SH3_DLG-like"/>
    <property type="match status" value="1"/>
</dbReference>
<dbReference type="FunFam" id="2.30.42.10:FF:000004">
    <property type="entry name" value="Disks large homolog 4 isoform 2"/>
    <property type="match status" value="1"/>
</dbReference>
<dbReference type="OMA" id="TNEMIGP"/>
<dbReference type="KEGG" id="hro:HELRODRAFT_75327"/>
<feature type="domain" description="SH3" evidence="6">
    <location>
        <begin position="374"/>
        <end position="455"/>
    </location>
</feature>
<evidence type="ECO:0000259" key="8">
    <source>
        <dbReference type="PROSITE" id="PS50106"/>
    </source>
</evidence>
<protein>
    <submittedName>
        <fullName evidence="9 10">Uncharacterized protein</fullName>
    </submittedName>
</protein>
<dbReference type="PROSITE" id="PS50052">
    <property type="entry name" value="GUANYLATE_KINASE_2"/>
    <property type="match status" value="1"/>
</dbReference>
<proteinExistence type="predicted"/>
<dbReference type="GO" id="GO:0099072">
    <property type="term" value="P:regulation of postsynaptic membrane neurotransmitter receptor levels"/>
    <property type="evidence" value="ECO:0000318"/>
    <property type="project" value="GO_Central"/>
</dbReference>
<keyword evidence="3" id="KW-0677">Repeat</keyword>
<evidence type="ECO:0000259" key="7">
    <source>
        <dbReference type="PROSITE" id="PS50052"/>
    </source>
</evidence>
<evidence type="ECO:0000256" key="5">
    <source>
        <dbReference type="PROSITE-ProRule" id="PRU00192"/>
    </source>
</evidence>
<dbReference type="RefSeq" id="XP_009013840.1">
    <property type="nucleotide sequence ID" value="XM_009015592.1"/>
</dbReference>
<evidence type="ECO:0000313" key="9">
    <source>
        <dbReference type="EMBL" id="ESO08051.1"/>
    </source>
</evidence>